<dbReference type="Proteomes" id="UP001472677">
    <property type="component" value="Unassembled WGS sequence"/>
</dbReference>
<name>A0ABR2AYE5_9ROSI</name>
<evidence type="ECO:0000313" key="2">
    <source>
        <dbReference type="Proteomes" id="UP001472677"/>
    </source>
</evidence>
<sequence length="72" mass="8138">MDEKRKRSCFLSLSPKSQYSKACPRSFSLYFTCMQPSFVMKTKPADLSQLCSFGGFRQEVGTAFRALLGGQR</sequence>
<comment type="caution">
    <text evidence="1">The sequence shown here is derived from an EMBL/GenBank/DDBJ whole genome shotgun (WGS) entry which is preliminary data.</text>
</comment>
<evidence type="ECO:0000313" key="1">
    <source>
        <dbReference type="EMBL" id="KAK8499083.1"/>
    </source>
</evidence>
<protein>
    <submittedName>
        <fullName evidence="1">Uncharacterized protein</fullName>
    </submittedName>
</protein>
<keyword evidence="2" id="KW-1185">Reference proteome</keyword>
<proteinExistence type="predicted"/>
<accession>A0ABR2AYE5</accession>
<reference evidence="1 2" key="1">
    <citation type="journal article" date="2024" name="G3 (Bethesda)">
        <title>Genome assembly of Hibiscus sabdariffa L. provides insights into metabolisms of medicinal natural products.</title>
        <authorList>
            <person name="Kim T."/>
        </authorList>
    </citation>
    <scope>NUCLEOTIDE SEQUENCE [LARGE SCALE GENOMIC DNA]</scope>
    <source>
        <strain evidence="1">TK-2024</strain>
        <tissue evidence="1">Old leaves</tissue>
    </source>
</reference>
<gene>
    <name evidence="1" type="ORF">V6N12_075933</name>
</gene>
<dbReference type="EMBL" id="JBBPBM010000239">
    <property type="protein sequence ID" value="KAK8499083.1"/>
    <property type="molecule type" value="Genomic_DNA"/>
</dbReference>
<organism evidence="1 2">
    <name type="scientific">Hibiscus sabdariffa</name>
    <name type="common">roselle</name>
    <dbReference type="NCBI Taxonomy" id="183260"/>
    <lineage>
        <taxon>Eukaryota</taxon>
        <taxon>Viridiplantae</taxon>
        <taxon>Streptophyta</taxon>
        <taxon>Embryophyta</taxon>
        <taxon>Tracheophyta</taxon>
        <taxon>Spermatophyta</taxon>
        <taxon>Magnoliopsida</taxon>
        <taxon>eudicotyledons</taxon>
        <taxon>Gunneridae</taxon>
        <taxon>Pentapetalae</taxon>
        <taxon>rosids</taxon>
        <taxon>malvids</taxon>
        <taxon>Malvales</taxon>
        <taxon>Malvaceae</taxon>
        <taxon>Malvoideae</taxon>
        <taxon>Hibiscus</taxon>
    </lineage>
</organism>